<keyword evidence="2 5" id="KW-0812">Transmembrane</keyword>
<evidence type="ECO:0000256" key="4">
    <source>
        <dbReference type="ARBA" id="ARBA00023136"/>
    </source>
</evidence>
<feature type="transmembrane region" description="Helical" evidence="5">
    <location>
        <begin position="12"/>
        <end position="32"/>
    </location>
</feature>
<evidence type="ECO:0000256" key="3">
    <source>
        <dbReference type="ARBA" id="ARBA00022989"/>
    </source>
</evidence>
<keyword evidence="3 5" id="KW-1133">Transmembrane helix</keyword>
<evidence type="ECO:0000256" key="1">
    <source>
        <dbReference type="ARBA" id="ARBA00004141"/>
    </source>
</evidence>
<dbReference type="AlphaFoldDB" id="A0A0A7FTY8"/>
<feature type="transmembrane region" description="Helical" evidence="5">
    <location>
        <begin position="98"/>
        <end position="124"/>
    </location>
</feature>
<dbReference type="OrthoDB" id="5516776at2"/>
<dbReference type="eggNOG" id="COG4732">
    <property type="taxonomic scope" value="Bacteria"/>
</dbReference>
<dbReference type="Gene3D" id="1.10.1760.20">
    <property type="match status" value="1"/>
</dbReference>
<evidence type="ECO:0008006" key="8">
    <source>
        <dbReference type="Google" id="ProtNLM"/>
    </source>
</evidence>
<evidence type="ECO:0000313" key="7">
    <source>
        <dbReference type="Proteomes" id="UP000030635"/>
    </source>
</evidence>
<comment type="subcellular location">
    <subcellularLocation>
        <location evidence="1">Membrane</location>
        <topology evidence="1">Multi-pass membrane protein</topology>
    </subcellularLocation>
</comment>
<sequence length="176" mass="18813">MRKENLTYKLALSGLLIGVATVFGTFSIPVLGARISPIQHFINVVSAVTLGPVFSILNAFISSLIRNILGTGSLLAFPGSMIGALLAGLLYKKFKNTFVAVIGEVIGTGIIGAMLAYPVASLFLGKEGSLFLYIVPFSLSCIVGAICAYMLISIPIIKKTLRIYEKTLIEDKKLIN</sequence>
<dbReference type="KEGG" id="cbv:U729_388"/>
<keyword evidence="7" id="KW-1185">Reference proteome</keyword>
<evidence type="ECO:0000313" key="6">
    <source>
        <dbReference type="EMBL" id="AIY83099.1"/>
    </source>
</evidence>
<dbReference type="Pfam" id="PF09512">
    <property type="entry name" value="ThiW"/>
    <property type="match status" value="1"/>
</dbReference>
<dbReference type="GO" id="GO:0016020">
    <property type="term" value="C:membrane"/>
    <property type="evidence" value="ECO:0007669"/>
    <property type="project" value="UniProtKB-SubCell"/>
</dbReference>
<keyword evidence="4 5" id="KW-0472">Membrane</keyword>
<dbReference type="STRING" id="1561.NPD11_2616"/>
<dbReference type="InterPro" id="IPR012652">
    <property type="entry name" value="ThiW"/>
</dbReference>
<dbReference type="SUPFAM" id="SSF161098">
    <property type="entry name" value="MetI-like"/>
    <property type="match status" value="1"/>
</dbReference>
<dbReference type="RefSeq" id="WP_039311235.1">
    <property type="nucleotide sequence ID" value="NZ_CP006905.1"/>
</dbReference>
<accession>A0A0A7FTY8</accession>
<name>A0A0A7FTY8_9CLOT</name>
<organism evidence="6 7">
    <name type="scientific">Clostridium baratii str. Sullivan</name>
    <dbReference type="NCBI Taxonomy" id="1415775"/>
    <lineage>
        <taxon>Bacteria</taxon>
        <taxon>Bacillati</taxon>
        <taxon>Bacillota</taxon>
        <taxon>Clostridia</taxon>
        <taxon>Eubacteriales</taxon>
        <taxon>Clostridiaceae</taxon>
        <taxon>Clostridium</taxon>
    </lineage>
</organism>
<feature type="transmembrane region" description="Helical" evidence="5">
    <location>
        <begin position="130"/>
        <end position="152"/>
    </location>
</feature>
<dbReference type="Proteomes" id="UP000030635">
    <property type="component" value="Chromosome"/>
</dbReference>
<dbReference type="HOGENOM" id="CLU_100509_0_1_9"/>
<dbReference type="EMBL" id="CP006905">
    <property type="protein sequence ID" value="AIY83099.1"/>
    <property type="molecule type" value="Genomic_DNA"/>
</dbReference>
<reference evidence="6 7" key="1">
    <citation type="journal article" date="2015" name="Infect. Genet. Evol.">
        <title>Genomic sequences of six botulinum neurotoxin-producing strains representing three clostridial species illustrate the mobility and diversity of botulinum neurotoxin genes.</title>
        <authorList>
            <person name="Smith T.J."/>
            <person name="Hill K.K."/>
            <person name="Xie G."/>
            <person name="Foley B.T."/>
            <person name="Williamson C.H."/>
            <person name="Foster J.T."/>
            <person name="Johnson S.L."/>
            <person name="Chertkov O."/>
            <person name="Teshima H."/>
            <person name="Gibbons H.S."/>
            <person name="Johnsky L.A."/>
            <person name="Karavis M.A."/>
            <person name="Smith L.A."/>
        </authorList>
    </citation>
    <scope>NUCLEOTIDE SEQUENCE [LARGE SCALE GENOMIC DNA]</scope>
    <source>
        <strain evidence="6">Sullivan</strain>
    </source>
</reference>
<evidence type="ECO:0000256" key="5">
    <source>
        <dbReference type="SAM" id="Phobius"/>
    </source>
</evidence>
<feature type="transmembrane region" description="Helical" evidence="5">
    <location>
        <begin position="44"/>
        <end position="65"/>
    </location>
</feature>
<dbReference type="PIRSF" id="PIRSF024534">
    <property type="entry name" value="ThiW"/>
    <property type="match status" value="1"/>
</dbReference>
<protein>
    <recommendedName>
        <fullName evidence="8">ThiW protein</fullName>
    </recommendedName>
</protein>
<proteinExistence type="predicted"/>
<dbReference type="NCBIfam" id="TIGR02359">
    <property type="entry name" value="thiW"/>
    <property type="match status" value="1"/>
</dbReference>
<evidence type="ECO:0000256" key="2">
    <source>
        <dbReference type="ARBA" id="ARBA00022692"/>
    </source>
</evidence>
<gene>
    <name evidence="6" type="ORF">U729_388</name>
</gene>
<dbReference type="InterPro" id="IPR035906">
    <property type="entry name" value="MetI-like_sf"/>
</dbReference>
<feature type="transmembrane region" description="Helical" evidence="5">
    <location>
        <begin position="71"/>
        <end position="91"/>
    </location>
</feature>